<evidence type="ECO:0000313" key="1">
    <source>
        <dbReference type="EMBL" id="OLN21938.1"/>
    </source>
</evidence>
<keyword evidence="2" id="KW-1185">Reference proteome</keyword>
<dbReference type="AlphaFoldDB" id="A0A1Q8Q3N7"/>
<dbReference type="EMBL" id="MSDU01000027">
    <property type="protein sequence ID" value="OLN21938.1"/>
    <property type="molecule type" value="Genomic_DNA"/>
</dbReference>
<accession>A0A1Q8Q3N7</accession>
<name>A0A1Q8Q3N7_9BACI</name>
<dbReference type="STRING" id="1714264.BTO30_12100"/>
<comment type="caution">
    <text evidence="1">The sequence shown here is derived from an EMBL/GenBank/DDBJ whole genome shotgun (WGS) entry which is preliminary data.</text>
</comment>
<proteinExistence type="predicted"/>
<sequence length="74" mass="8687">MEERQNSGAMRRNLLPAAFLYEEIILASLVTHVDYRQLATFLRPGTNNRFMKKQAVKNVIHCLFYIEVLCIQQM</sequence>
<gene>
    <name evidence="1" type="ORF">BTO30_12100</name>
</gene>
<evidence type="ECO:0000313" key="2">
    <source>
        <dbReference type="Proteomes" id="UP000185568"/>
    </source>
</evidence>
<reference evidence="1 2" key="1">
    <citation type="submission" date="2016-12" db="EMBL/GenBank/DDBJ databases">
        <title>Domibacillus antri genome sequencing.</title>
        <authorList>
            <person name="Verma A."/>
            <person name="Krishnamurthi S."/>
        </authorList>
    </citation>
    <scope>NUCLEOTIDE SEQUENCE [LARGE SCALE GENOMIC DNA]</scope>
    <source>
        <strain evidence="1 2">XD80</strain>
    </source>
</reference>
<organism evidence="1 2">
    <name type="scientific">Domibacillus antri</name>
    <dbReference type="NCBI Taxonomy" id="1714264"/>
    <lineage>
        <taxon>Bacteria</taxon>
        <taxon>Bacillati</taxon>
        <taxon>Bacillota</taxon>
        <taxon>Bacilli</taxon>
        <taxon>Bacillales</taxon>
        <taxon>Bacillaceae</taxon>
        <taxon>Domibacillus</taxon>
    </lineage>
</organism>
<dbReference type="Proteomes" id="UP000185568">
    <property type="component" value="Unassembled WGS sequence"/>
</dbReference>
<protein>
    <submittedName>
        <fullName evidence="1">Uncharacterized protein</fullName>
    </submittedName>
</protein>